<dbReference type="OrthoDB" id="8400567at2"/>
<dbReference type="RefSeq" id="WP_023786774.1">
    <property type="nucleotide sequence ID" value="NC_022997.1"/>
</dbReference>
<name>V5SJ06_9HYPH</name>
<dbReference type="STRING" id="1029756.W911_06910"/>
<gene>
    <name evidence="1" type="ORF">W911_06910</name>
</gene>
<dbReference type="KEGG" id="hni:W911_06910"/>
<accession>V5SJ06</accession>
<organism evidence="1 2">
    <name type="scientific">Hyphomicrobium nitrativorans NL23</name>
    <dbReference type="NCBI Taxonomy" id="1029756"/>
    <lineage>
        <taxon>Bacteria</taxon>
        <taxon>Pseudomonadati</taxon>
        <taxon>Pseudomonadota</taxon>
        <taxon>Alphaproteobacteria</taxon>
        <taxon>Hyphomicrobiales</taxon>
        <taxon>Hyphomicrobiaceae</taxon>
        <taxon>Hyphomicrobium</taxon>
    </lineage>
</organism>
<evidence type="ECO:0008006" key="3">
    <source>
        <dbReference type="Google" id="ProtNLM"/>
    </source>
</evidence>
<dbReference type="EMBL" id="CP006912">
    <property type="protein sequence ID" value="AHB50070.1"/>
    <property type="molecule type" value="Genomic_DNA"/>
</dbReference>
<protein>
    <recommendedName>
        <fullName evidence="3">DNA packaging protein</fullName>
    </recommendedName>
</protein>
<dbReference type="Proteomes" id="UP000018542">
    <property type="component" value="Chromosome"/>
</dbReference>
<dbReference type="PATRIC" id="fig|1029756.8.peg.1444"/>
<evidence type="ECO:0000313" key="2">
    <source>
        <dbReference type="Proteomes" id="UP000018542"/>
    </source>
</evidence>
<proteinExistence type="predicted"/>
<dbReference type="HOGENOM" id="CLU_1693122_0_0_5"/>
<evidence type="ECO:0000313" key="1">
    <source>
        <dbReference type="EMBL" id="AHB50070.1"/>
    </source>
</evidence>
<sequence length="155" mass="17573">MKIKSPTPGTISVDVASALLKVSRRRFFQLVSDGWIQRSERGEYAIKEVVQGAIAFRDDQIARAEKRNADNRIRDARAREIELRTAREEASLVPTDEVIAYTSAVVGALMERLRKLPASVTSDPHEQQRISKIVEHIGRKVDEAGSEYRNAWRRS</sequence>
<keyword evidence="2" id="KW-1185">Reference proteome</keyword>
<dbReference type="AlphaFoldDB" id="V5SJ06"/>
<reference evidence="1 2" key="1">
    <citation type="journal article" date="2014" name="Genome Announc.">
        <title>Complete Genome Sequence of Hyphomicrobium nitrativorans Strain NL23, a Denitrifying Bacterium Isolated from Biofilm of a Methanol-Fed Denitrification System Treating Seawater at the Montreal Biodome.</title>
        <authorList>
            <person name="Martineau C."/>
            <person name="Villeneuve C."/>
            <person name="Mauffrey F."/>
            <person name="Villemur R."/>
        </authorList>
    </citation>
    <scope>NUCLEOTIDE SEQUENCE [LARGE SCALE GENOMIC DNA]</scope>
    <source>
        <strain evidence="1">NL23</strain>
    </source>
</reference>